<dbReference type="RefSeq" id="WP_189513331.1">
    <property type="nucleotide sequence ID" value="NZ_BMXG01000007.1"/>
</dbReference>
<proteinExistence type="predicted"/>
<dbReference type="PANTHER" id="PTHR43591">
    <property type="entry name" value="METHYLTRANSFERASE"/>
    <property type="match status" value="1"/>
</dbReference>
<reference evidence="2" key="2">
    <citation type="submission" date="2020-09" db="EMBL/GenBank/DDBJ databases">
        <authorList>
            <person name="Sun Q."/>
            <person name="Kim S."/>
        </authorList>
    </citation>
    <scope>NUCLEOTIDE SEQUENCE</scope>
    <source>
        <strain evidence="2">KCTC 12870</strain>
    </source>
</reference>
<dbReference type="GO" id="GO:0008757">
    <property type="term" value="F:S-adenosylmethionine-dependent methyltransferase activity"/>
    <property type="evidence" value="ECO:0007669"/>
    <property type="project" value="InterPro"/>
</dbReference>
<dbReference type="GO" id="GO:0032259">
    <property type="term" value="P:methylation"/>
    <property type="evidence" value="ECO:0007669"/>
    <property type="project" value="UniProtKB-KW"/>
</dbReference>
<dbReference type="Gene3D" id="3.40.50.150">
    <property type="entry name" value="Vaccinia Virus protein VP39"/>
    <property type="match status" value="1"/>
</dbReference>
<evidence type="ECO:0000313" key="3">
    <source>
        <dbReference type="Proteomes" id="UP000642829"/>
    </source>
</evidence>
<dbReference type="PANTHER" id="PTHR43591:SF99">
    <property type="entry name" value="OS06G0646000 PROTEIN"/>
    <property type="match status" value="1"/>
</dbReference>
<dbReference type="EMBL" id="BMXG01000007">
    <property type="protein sequence ID" value="GHB99012.1"/>
    <property type="molecule type" value="Genomic_DNA"/>
</dbReference>
<organism evidence="2 3">
    <name type="scientific">Cerasicoccus arenae</name>
    <dbReference type="NCBI Taxonomy" id="424488"/>
    <lineage>
        <taxon>Bacteria</taxon>
        <taxon>Pseudomonadati</taxon>
        <taxon>Verrucomicrobiota</taxon>
        <taxon>Opitutia</taxon>
        <taxon>Puniceicoccales</taxon>
        <taxon>Cerasicoccaceae</taxon>
        <taxon>Cerasicoccus</taxon>
    </lineage>
</organism>
<dbReference type="CDD" id="cd02440">
    <property type="entry name" value="AdoMet_MTases"/>
    <property type="match status" value="1"/>
</dbReference>
<gene>
    <name evidence="2" type="ORF">GCM10007047_13830</name>
</gene>
<dbReference type="SUPFAM" id="SSF53335">
    <property type="entry name" value="S-adenosyl-L-methionine-dependent methyltransferases"/>
    <property type="match status" value="1"/>
</dbReference>
<feature type="domain" description="Methyltransferase type 11" evidence="1">
    <location>
        <begin position="57"/>
        <end position="148"/>
    </location>
</feature>
<evidence type="ECO:0000259" key="1">
    <source>
        <dbReference type="Pfam" id="PF08241"/>
    </source>
</evidence>
<sequence length="248" mass="28322">MSENDLMIANKNQHMYDCYGAAYHAKRGREADSSWNRYLDQPMIEALFDGLAAGRVVDLGCGSGLMTRWLRDQGHIAVGVDFSETLIDIARTENPDLDFSVANIKATPYPASSFDIAVSALVLHYEQDLGPIFAEVARVLRPNSRFIFTMHHPVDEVSHSHERLSNARTITPYFHNKPYTFDMAGMQLTAYHHTFENISEALFANGFVIERIREARMLDTVKDHFPDYYERTNNYPSFVGFRARLFAQ</sequence>
<dbReference type="AlphaFoldDB" id="A0A8J3DHB2"/>
<dbReference type="InterPro" id="IPR029063">
    <property type="entry name" value="SAM-dependent_MTases_sf"/>
</dbReference>
<keyword evidence="3" id="KW-1185">Reference proteome</keyword>
<keyword evidence="2" id="KW-0489">Methyltransferase</keyword>
<name>A0A8J3DHB2_9BACT</name>
<comment type="caution">
    <text evidence="2">The sequence shown here is derived from an EMBL/GenBank/DDBJ whole genome shotgun (WGS) entry which is preliminary data.</text>
</comment>
<accession>A0A8J3DHB2</accession>
<keyword evidence="2" id="KW-0808">Transferase</keyword>
<dbReference type="Proteomes" id="UP000642829">
    <property type="component" value="Unassembled WGS sequence"/>
</dbReference>
<dbReference type="InterPro" id="IPR013216">
    <property type="entry name" value="Methyltransf_11"/>
</dbReference>
<protein>
    <submittedName>
        <fullName evidence="2">Methyltransferase</fullName>
    </submittedName>
</protein>
<evidence type="ECO:0000313" key="2">
    <source>
        <dbReference type="EMBL" id="GHB99012.1"/>
    </source>
</evidence>
<dbReference type="Pfam" id="PF08241">
    <property type="entry name" value="Methyltransf_11"/>
    <property type="match status" value="1"/>
</dbReference>
<reference evidence="2" key="1">
    <citation type="journal article" date="2014" name="Int. J. Syst. Evol. Microbiol.">
        <title>Complete genome sequence of Corynebacterium casei LMG S-19264T (=DSM 44701T), isolated from a smear-ripened cheese.</title>
        <authorList>
            <consortium name="US DOE Joint Genome Institute (JGI-PGF)"/>
            <person name="Walter F."/>
            <person name="Albersmeier A."/>
            <person name="Kalinowski J."/>
            <person name="Ruckert C."/>
        </authorList>
    </citation>
    <scope>NUCLEOTIDE SEQUENCE</scope>
    <source>
        <strain evidence="2">KCTC 12870</strain>
    </source>
</reference>